<dbReference type="EMBL" id="KZ502753">
    <property type="protein sequence ID" value="PKU73354.1"/>
    <property type="molecule type" value="Genomic_DNA"/>
</dbReference>
<feature type="domain" description="J" evidence="1">
    <location>
        <begin position="14"/>
        <end position="81"/>
    </location>
</feature>
<reference evidence="2 3" key="1">
    <citation type="journal article" date="2016" name="Sci. Rep.">
        <title>The Dendrobium catenatum Lindl. genome sequence provides insights into polysaccharide synthase, floral development and adaptive evolution.</title>
        <authorList>
            <person name="Zhang G.Q."/>
            <person name="Xu Q."/>
            <person name="Bian C."/>
            <person name="Tsai W.C."/>
            <person name="Yeh C.M."/>
            <person name="Liu K.W."/>
            <person name="Yoshida K."/>
            <person name="Zhang L.S."/>
            <person name="Chang S.B."/>
            <person name="Chen F."/>
            <person name="Shi Y."/>
            <person name="Su Y.Y."/>
            <person name="Zhang Y.Q."/>
            <person name="Chen L.J."/>
            <person name="Yin Y."/>
            <person name="Lin M."/>
            <person name="Huang H."/>
            <person name="Deng H."/>
            <person name="Wang Z.W."/>
            <person name="Zhu S.L."/>
            <person name="Zhao X."/>
            <person name="Deng C."/>
            <person name="Niu S.C."/>
            <person name="Huang J."/>
            <person name="Wang M."/>
            <person name="Liu G.H."/>
            <person name="Yang H.J."/>
            <person name="Xiao X.J."/>
            <person name="Hsiao Y.Y."/>
            <person name="Wu W.L."/>
            <person name="Chen Y.Y."/>
            <person name="Mitsuda N."/>
            <person name="Ohme-Takagi M."/>
            <person name="Luo Y.B."/>
            <person name="Van de Peer Y."/>
            <person name="Liu Z.J."/>
        </authorList>
    </citation>
    <scope>NUCLEOTIDE SEQUENCE [LARGE SCALE GENOMIC DNA]</scope>
    <source>
        <tissue evidence="2">The whole plant</tissue>
    </source>
</reference>
<dbReference type="PANTHER" id="PTHR44743:SF10">
    <property type="entry name" value="J DOMAIN-CONTAINING PROTEIN"/>
    <property type="match status" value="1"/>
</dbReference>
<proteinExistence type="predicted"/>
<dbReference type="PANTHER" id="PTHR44743">
    <property type="entry name" value="PUTATIVE, EXPRESSED-RELATED"/>
    <property type="match status" value="1"/>
</dbReference>
<dbReference type="SMART" id="SM00271">
    <property type="entry name" value="DnaJ"/>
    <property type="match status" value="1"/>
</dbReference>
<dbReference type="Gene3D" id="1.10.287.110">
    <property type="entry name" value="DnaJ domain"/>
    <property type="match status" value="1"/>
</dbReference>
<dbReference type="STRING" id="906689.A0A2I0WCG4"/>
<dbReference type="InterPro" id="IPR001623">
    <property type="entry name" value="DnaJ_domain"/>
</dbReference>
<organism evidence="2 3">
    <name type="scientific">Dendrobium catenatum</name>
    <dbReference type="NCBI Taxonomy" id="906689"/>
    <lineage>
        <taxon>Eukaryota</taxon>
        <taxon>Viridiplantae</taxon>
        <taxon>Streptophyta</taxon>
        <taxon>Embryophyta</taxon>
        <taxon>Tracheophyta</taxon>
        <taxon>Spermatophyta</taxon>
        <taxon>Magnoliopsida</taxon>
        <taxon>Liliopsida</taxon>
        <taxon>Asparagales</taxon>
        <taxon>Orchidaceae</taxon>
        <taxon>Epidendroideae</taxon>
        <taxon>Malaxideae</taxon>
        <taxon>Dendrobiinae</taxon>
        <taxon>Dendrobium</taxon>
    </lineage>
</organism>
<dbReference type="SUPFAM" id="SSF46565">
    <property type="entry name" value="Chaperone J-domain"/>
    <property type="match status" value="1"/>
</dbReference>
<reference evidence="2 3" key="2">
    <citation type="journal article" date="2017" name="Nature">
        <title>The Apostasia genome and the evolution of orchids.</title>
        <authorList>
            <person name="Zhang G.Q."/>
            <person name="Liu K.W."/>
            <person name="Li Z."/>
            <person name="Lohaus R."/>
            <person name="Hsiao Y.Y."/>
            <person name="Niu S.C."/>
            <person name="Wang J.Y."/>
            <person name="Lin Y.C."/>
            <person name="Xu Q."/>
            <person name="Chen L.J."/>
            <person name="Yoshida K."/>
            <person name="Fujiwara S."/>
            <person name="Wang Z.W."/>
            <person name="Zhang Y.Q."/>
            <person name="Mitsuda N."/>
            <person name="Wang M."/>
            <person name="Liu G.H."/>
            <person name="Pecoraro L."/>
            <person name="Huang H.X."/>
            <person name="Xiao X.J."/>
            <person name="Lin M."/>
            <person name="Wu X.Y."/>
            <person name="Wu W.L."/>
            <person name="Chen Y.Y."/>
            <person name="Chang S.B."/>
            <person name="Sakamoto S."/>
            <person name="Ohme-Takagi M."/>
            <person name="Yagi M."/>
            <person name="Zeng S.J."/>
            <person name="Shen C.Y."/>
            <person name="Yeh C.M."/>
            <person name="Luo Y.B."/>
            <person name="Tsai W.C."/>
            <person name="Van de Peer Y."/>
            <person name="Liu Z.J."/>
        </authorList>
    </citation>
    <scope>NUCLEOTIDE SEQUENCE [LARGE SCALE GENOMIC DNA]</scope>
    <source>
        <tissue evidence="2">The whole plant</tissue>
    </source>
</reference>
<sequence>MATAEQPFGRSTASFYSILGVSSHASAAEIRAAYRMLAMKWHPDRCARERVHEANGRFQQIQEAYEVLSDERRRALYDAGLYDCEQDGGVEDVEGFWDFVEEMVQLMAEVKNKQEECTMEELQRMLLEMSEGFSAPSMQMFQPSVSVSASRVDDRARQARWRSGGGGCTSVWLS</sequence>
<protein>
    <submittedName>
        <fullName evidence="2">Chaperone protein dnaJ 20, chloroplastic</fullName>
    </submittedName>
</protein>
<dbReference type="PROSITE" id="PS50076">
    <property type="entry name" value="DNAJ_2"/>
    <property type="match status" value="1"/>
</dbReference>
<dbReference type="OrthoDB" id="10250354at2759"/>
<dbReference type="CDD" id="cd06257">
    <property type="entry name" value="DnaJ"/>
    <property type="match status" value="1"/>
</dbReference>
<dbReference type="PROSITE" id="PS00636">
    <property type="entry name" value="DNAJ_1"/>
    <property type="match status" value="1"/>
</dbReference>
<dbReference type="InterPro" id="IPR018253">
    <property type="entry name" value="DnaJ_domain_CS"/>
</dbReference>
<keyword evidence="3" id="KW-1185">Reference proteome</keyword>
<evidence type="ECO:0000313" key="2">
    <source>
        <dbReference type="EMBL" id="PKU73354.1"/>
    </source>
</evidence>
<dbReference type="PRINTS" id="PR00625">
    <property type="entry name" value="JDOMAIN"/>
</dbReference>
<evidence type="ECO:0000259" key="1">
    <source>
        <dbReference type="PROSITE" id="PS50076"/>
    </source>
</evidence>
<dbReference type="AlphaFoldDB" id="A0A2I0WCG4"/>
<dbReference type="Proteomes" id="UP000233837">
    <property type="component" value="Unassembled WGS sequence"/>
</dbReference>
<gene>
    <name evidence="2" type="primary">ATJ20</name>
    <name evidence="2" type="ORF">MA16_Dca011044</name>
</gene>
<dbReference type="GO" id="GO:0005783">
    <property type="term" value="C:endoplasmic reticulum"/>
    <property type="evidence" value="ECO:0007669"/>
    <property type="project" value="UniProtKB-ARBA"/>
</dbReference>
<name>A0A2I0WCG4_9ASPA</name>
<accession>A0A2I0WCG4</accession>
<dbReference type="InterPro" id="IPR036869">
    <property type="entry name" value="J_dom_sf"/>
</dbReference>
<evidence type="ECO:0000313" key="3">
    <source>
        <dbReference type="Proteomes" id="UP000233837"/>
    </source>
</evidence>
<dbReference type="Pfam" id="PF00226">
    <property type="entry name" value="DnaJ"/>
    <property type="match status" value="1"/>
</dbReference>